<dbReference type="OrthoDB" id="193860at2759"/>
<dbReference type="PROSITE" id="PS00107">
    <property type="entry name" value="PROTEIN_KINASE_ATP"/>
    <property type="match status" value="1"/>
</dbReference>
<dbReference type="KEGG" id="pti:PHATRDRAFT_13675"/>
<evidence type="ECO:0000256" key="3">
    <source>
        <dbReference type="PROSITE-ProRule" id="PRU10141"/>
    </source>
</evidence>
<gene>
    <name evidence="6" type="ORF">PHATRDRAFT_13675</name>
</gene>
<dbReference type="GO" id="GO:0005634">
    <property type="term" value="C:nucleus"/>
    <property type="evidence" value="ECO:0007669"/>
    <property type="project" value="TreeGrafter"/>
</dbReference>
<dbReference type="Gene3D" id="1.10.510.10">
    <property type="entry name" value="Transferase(Phosphotransferase) domain 1"/>
    <property type="match status" value="1"/>
</dbReference>
<reference evidence="7" key="2">
    <citation type="submission" date="2008-08" db="EMBL/GenBank/DDBJ databases">
        <authorList>
            <consortium name="Diatom Consortium"/>
            <person name="Grigoriev I."/>
            <person name="Grimwood J."/>
            <person name="Kuo A."/>
            <person name="Otillar R.P."/>
            <person name="Salamov A."/>
            <person name="Detter J.C."/>
            <person name="Lindquist E."/>
            <person name="Shapiro H."/>
            <person name="Lucas S."/>
            <person name="Glavina del Rio T."/>
            <person name="Pitluck S."/>
            <person name="Rokhsar D."/>
            <person name="Bowler C."/>
        </authorList>
    </citation>
    <scope>GENOME REANNOTATION</scope>
    <source>
        <strain evidence="7">CCAP 1055/1</strain>
    </source>
</reference>
<dbReference type="SMART" id="SM00220">
    <property type="entry name" value="S_TKc"/>
    <property type="match status" value="1"/>
</dbReference>
<organism evidence="6 7">
    <name type="scientific">Phaeodactylum tricornutum (strain CCAP 1055/1)</name>
    <dbReference type="NCBI Taxonomy" id="556484"/>
    <lineage>
        <taxon>Eukaryota</taxon>
        <taxon>Sar</taxon>
        <taxon>Stramenopiles</taxon>
        <taxon>Ochrophyta</taxon>
        <taxon>Bacillariophyta</taxon>
        <taxon>Bacillariophyceae</taxon>
        <taxon>Bacillariophycidae</taxon>
        <taxon>Naviculales</taxon>
        <taxon>Phaeodactylaceae</taxon>
        <taxon>Phaeodactylum</taxon>
    </lineage>
</organism>
<keyword evidence="4" id="KW-0723">Serine/threonine-protein kinase</keyword>
<dbReference type="HOGENOM" id="CLU_603369_0_0_1"/>
<dbReference type="GO" id="GO:0004674">
    <property type="term" value="F:protein serine/threonine kinase activity"/>
    <property type="evidence" value="ECO:0007669"/>
    <property type="project" value="UniProtKB-KW"/>
</dbReference>
<evidence type="ECO:0000313" key="7">
    <source>
        <dbReference type="Proteomes" id="UP000000759"/>
    </source>
</evidence>
<dbReference type="PaxDb" id="2850-Phatr13675"/>
<dbReference type="Proteomes" id="UP000000759">
    <property type="component" value="Chromosome 12"/>
</dbReference>
<dbReference type="InterPro" id="IPR017441">
    <property type="entry name" value="Protein_kinase_ATP_BS"/>
</dbReference>
<protein>
    <recommendedName>
        <fullName evidence="5">Protein kinase domain-containing protein</fullName>
    </recommendedName>
</protein>
<accession>B7G245</accession>
<evidence type="ECO:0000256" key="2">
    <source>
        <dbReference type="ARBA" id="ARBA00022840"/>
    </source>
</evidence>
<evidence type="ECO:0000256" key="1">
    <source>
        <dbReference type="ARBA" id="ARBA00022741"/>
    </source>
</evidence>
<dbReference type="SUPFAM" id="SSF56112">
    <property type="entry name" value="Protein kinase-like (PK-like)"/>
    <property type="match status" value="1"/>
</dbReference>
<dbReference type="InterPro" id="IPR000719">
    <property type="entry name" value="Prot_kinase_dom"/>
</dbReference>
<keyword evidence="7" id="KW-1185">Reference proteome</keyword>
<feature type="domain" description="Protein kinase" evidence="5">
    <location>
        <begin position="11"/>
        <end position="228"/>
    </location>
</feature>
<evidence type="ECO:0000256" key="4">
    <source>
        <dbReference type="RuleBase" id="RU000304"/>
    </source>
</evidence>
<dbReference type="GeneID" id="7202103"/>
<dbReference type="Gene3D" id="3.30.200.20">
    <property type="entry name" value="Phosphorylase Kinase, domain 1"/>
    <property type="match status" value="1"/>
</dbReference>
<dbReference type="PROSITE" id="PS00108">
    <property type="entry name" value="PROTEIN_KINASE_ST"/>
    <property type="match status" value="1"/>
</dbReference>
<keyword evidence="1 3" id="KW-0547">Nucleotide-binding</keyword>
<dbReference type="Pfam" id="PF00069">
    <property type="entry name" value="Pkinase"/>
    <property type="match status" value="1"/>
</dbReference>
<dbReference type="AlphaFoldDB" id="B7G245"/>
<dbReference type="eggNOG" id="KOG0669">
    <property type="taxonomic scope" value="Eukaryota"/>
</dbReference>
<comment type="similarity">
    <text evidence="4">Belongs to the protein kinase superfamily.</text>
</comment>
<dbReference type="RefSeq" id="XP_002181312.1">
    <property type="nucleotide sequence ID" value="XM_002181276.1"/>
</dbReference>
<feature type="non-terminal residue" evidence="6">
    <location>
        <position position="228"/>
    </location>
</feature>
<dbReference type="GO" id="GO:0044773">
    <property type="term" value="P:mitotic DNA damage checkpoint signaling"/>
    <property type="evidence" value="ECO:0007669"/>
    <property type="project" value="TreeGrafter"/>
</dbReference>
<dbReference type="GO" id="GO:0005524">
    <property type="term" value="F:ATP binding"/>
    <property type="evidence" value="ECO:0007669"/>
    <property type="project" value="UniProtKB-UniRule"/>
</dbReference>
<dbReference type="PROSITE" id="PS50011">
    <property type="entry name" value="PROTEIN_KINASE_DOM"/>
    <property type="match status" value="1"/>
</dbReference>
<dbReference type="InParanoid" id="B7G245"/>
<evidence type="ECO:0000259" key="5">
    <source>
        <dbReference type="PROSITE" id="PS50011"/>
    </source>
</evidence>
<evidence type="ECO:0000313" key="6">
    <source>
        <dbReference type="EMBL" id="EEC47235.1"/>
    </source>
</evidence>
<dbReference type="PANTHER" id="PTHR44167:SF30">
    <property type="entry name" value="PHOSPHORYLASE KINASE"/>
    <property type="match status" value="1"/>
</dbReference>
<keyword evidence="4" id="KW-0418">Kinase</keyword>
<reference evidence="6 7" key="1">
    <citation type="journal article" date="2008" name="Nature">
        <title>The Phaeodactylum genome reveals the evolutionary history of diatom genomes.</title>
        <authorList>
            <person name="Bowler C."/>
            <person name="Allen A.E."/>
            <person name="Badger J.H."/>
            <person name="Grimwood J."/>
            <person name="Jabbari K."/>
            <person name="Kuo A."/>
            <person name="Maheswari U."/>
            <person name="Martens C."/>
            <person name="Maumus F."/>
            <person name="Otillar R.P."/>
            <person name="Rayko E."/>
            <person name="Salamov A."/>
            <person name="Vandepoele K."/>
            <person name="Beszteri B."/>
            <person name="Gruber A."/>
            <person name="Heijde M."/>
            <person name="Katinka M."/>
            <person name="Mock T."/>
            <person name="Valentin K."/>
            <person name="Verret F."/>
            <person name="Berges J.A."/>
            <person name="Brownlee C."/>
            <person name="Cadoret J.P."/>
            <person name="Chiovitti A."/>
            <person name="Choi C.J."/>
            <person name="Coesel S."/>
            <person name="De Martino A."/>
            <person name="Detter J.C."/>
            <person name="Durkin C."/>
            <person name="Falciatore A."/>
            <person name="Fournet J."/>
            <person name="Haruta M."/>
            <person name="Huysman M.J."/>
            <person name="Jenkins B.D."/>
            <person name="Jiroutova K."/>
            <person name="Jorgensen R.E."/>
            <person name="Joubert Y."/>
            <person name="Kaplan A."/>
            <person name="Kroger N."/>
            <person name="Kroth P.G."/>
            <person name="La Roche J."/>
            <person name="Lindquist E."/>
            <person name="Lommer M."/>
            <person name="Martin-Jezequel V."/>
            <person name="Lopez P.J."/>
            <person name="Lucas S."/>
            <person name="Mangogna M."/>
            <person name="McGinnis K."/>
            <person name="Medlin L.K."/>
            <person name="Montsant A."/>
            <person name="Oudot-Le Secq M.P."/>
            <person name="Napoli C."/>
            <person name="Obornik M."/>
            <person name="Parker M.S."/>
            <person name="Petit J.L."/>
            <person name="Porcel B.M."/>
            <person name="Poulsen N."/>
            <person name="Robison M."/>
            <person name="Rychlewski L."/>
            <person name="Rynearson T.A."/>
            <person name="Schmutz J."/>
            <person name="Shapiro H."/>
            <person name="Siaut M."/>
            <person name="Stanley M."/>
            <person name="Sussman M.R."/>
            <person name="Taylor A.R."/>
            <person name="Vardi A."/>
            <person name="von Dassow P."/>
            <person name="Vyverman W."/>
            <person name="Willis A."/>
            <person name="Wyrwicz L.S."/>
            <person name="Rokhsar D.S."/>
            <person name="Weissenbach J."/>
            <person name="Armbrust E.V."/>
            <person name="Green B.R."/>
            <person name="Van de Peer Y."/>
            <person name="Grigoriev I.V."/>
        </authorList>
    </citation>
    <scope>NUCLEOTIDE SEQUENCE [LARGE SCALE GENOMIC DNA]</scope>
    <source>
        <strain evidence="6 7">CCAP 1055/1</strain>
    </source>
</reference>
<feature type="binding site" evidence="3">
    <location>
        <position position="39"/>
    </location>
    <ligand>
        <name>ATP</name>
        <dbReference type="ChEBI" id="CHEBI:30616"/>
    </ligand>
</feature>
<dbReference type="PANTHER" id="PTHR44167">
    <property type="entry name" value="OVARIAN-SPECIFIC SERINE/THREONINE-PROTEIN KINASE LOK-RELATED"/>
    <property type="match status" value="1"/>
</dbReference>
<dbReference type="STRING" id="556484.B7G245"/>
<dbReference type="EMBL" id="CM000614">
    <property type="protein sequence ID" value="EEC47235.1"/>
    <property type="molecule type" value="Genomic_DNA"/>
</dbReference>
<dbReference type="InterPro" id="IPR008271">
    <property type="entry name" value="Ser/Thr_kinase_AS"/>
</dbReference>
<keyword evidence="4" id="KW-0808">Transferase</keyword>
<keyword evidence="2 3" id="KW-0067">ATP-binding</keyword>
<dbReference type="InterPro" id="IPR011009">
    <property type="entry name" value="Kinase-like_dom_sf"/>
</dbReference>
<name>B7G245_PHATC</name>
<sequence length="228" mass="24846">MTSGTLPLNTYHRASQIGSGTFGSVVTVYNEEGNQFALKIFLKEDEDDEERSEILNLGAMREISILRLLRHENAHPNIIAMVDVQPGFCDDDTTGAGTAGCLGMTLPLYPLGSLELAISKRLLCTREMKIKVVHGLLSAVTYLHDNGIIHRDIKSDNILLEEDGDSYRPVLIDFSLAKIVSSVEIDDSVKHTGEVGTVTYTAPEIVAGELYGAKSDIWSAGVVILELL</sequence>
<proteinExistence type="inferred from homology"/>